<dbReference type="PROSITE" id="PS50244">
    <property type="entry name" value="S5A_REDUCTASE"/>
    <property type="match status" value="1"/>
</dbReference>
<feature type="transmembrane region" description="Helical" evidence="1">
    <location>
        <begin position="143"/>
        <end position="161"/>
    </location>
</feature>
<dbReference type="PANTHER" id="PTHR32251">
    <property type="entry name" value="3-OXO-5-ALPHA-STEROID 4-DEHYDROGENASE"/>
    <property type="match status" value="1"/>
</dbReference>
<dbReference type="AlphaFoldDB" id="A0A941D179"/>
<organism evidence="2 3">
    <name type="scientific">Phenylobacterium glaciei</name>
    <dbReference type="NCBI Taxonomy" id="2803784"/>
    <lineage>
        <taxon>Bacteria</taxon>
        <taxon>Pseudomonadati</taxon>
        <taxon>Pseudomonadota</taxon>
        <taxon>Alphaproteobacteria</taxon>
        <taxon>Caulobacterales</taxon>
        <taxon>Caulobacteraceae</taxon>
        <taxon>Phenylobacterium</taxon>
    </lineage>
</organism>
<feature type="transmembrane region" description="Helical" evidence="1">
    <location>
        <begin position="109"/>
        <end position="131"/>
    </location>
</feature>
<protein>
    <submittedName>
        <fullName evidence="2">DUF1295 domain-containing protein</fullName>
    </submittedName>
</protein>
<name>A0A941D179_9CAUL</name>
<feature type="transmembrane region" description="Helical" evidence="1">
    <location>
        <begin position="59"/>
        <end position="80"/>
    </location>
</feature>
<dbReference type="RefSeq" id="WP_215341142.1">
    <property type="nucleotide sequence ID" value="NZ_JAGSGD010000001.1"/>
</dbReference>
<accession>A0A941D179</accession>
<evidence type="ECO:0000313" key="3">
    <source>
        <dbReference type="Proteomes" id="UP000622580"/>
    </source>
</evidence>
<keyword evidence="3" id="KW-1185">Reference proteome</keyword>
<dbReference type="Proteomes" id="UP000622580">
    <property type="component" value="Unassembled WGS sequence"/>
</dbReference>
<dbReference type="GO" id="GO:0016020">
    <property type="term" value="C:membrane"/>
    <property type="evidence" value="ECO:0007669"/>
    <property type="project" value="TreeGrafter"/>
</dbReference>
<keyword evidence="1" id="KW-1133">Transmembrane helix</keyword>
<feature type="transmembrane region" description="Helical" evidence="1">
    <location>
        <begin position="6"/>
        <end position="24"/>
    </location>
</feature>
<dbReference type="EMBL" id="JAGSGD010000001">
    <property type="protein sequence ID" value="MBR7620405.1"/>
    <property type="molecule type" value="Genomic_DNA"/>
</dbReference>
<dbReference type="PANTHER" id="PTHR32251:SF17">
    <property type="entry name" value="STEROID 5-ALPHA REDUCTASE C-TERMINAL DOMAIN-CONTAINING PROTEIN"/>
    <property type="match status" value="1"/>
</dbReference>
<proteinExistence type="predicted"/>
<keyword evidence="1" id="KW-0472">Membrane</keyword>
<dbReference type="Pfam" id="PF06966">
    <property type="entry name" value="DUF1295"/>
    <property type="match status" value="1"/>
</dbReference>
<reference evidence="2" key="1">
    <citation type="submission" date="2021-04" db="EMBL/GenBank/DDBJ databases">
        <title>Draft genome assembly of strain Phenylobacterium sp. 20VBR1 using MiniION and Illumina platforms.</title>
        <authorList>
            <person name="Thomas F.A."/>
            <person name="Krishnan K.P."/>
            <person name="Sinha R.K."/>
        </authorList>
    </citation>
    <scope>NUCLEOTIDE SEQUENCE</scope>
    <source>
        <strain evidence="2">20VBR1</strain>
    </source>
</reference>
<dbReference type="InterPro" id="IPR010721">
    <property type="entry name" value="UstE-like"/>
</dbReference>
<gene>
    <name evidence="2" type="ORF">JKL49_13500</name>
</gene>
<keyword evidence="1" id="KW-0812">Transmembrane</keyword>
<evidence type="ECO:0000256" key="1">
    <source>
        <dbReference type="SAM" id="Phobius"/>
    </source>
</evidence>
<evidence type="ECO:0000313" key="2">
    <source>
        <dbReference type="EMBL" id="MBR7620405.1"/>
    </source>
</evidence>
<feature type="transmembrane region" description="Helical" evidence="1">
    <location>
        <begin position="36"/>
        <end position="53"/>
    </location>
</feature>
<comment type="caution">
    <text evidence="2">The sequence shown here is derived from an EMBL/GenBank/DDBJ whole genome shotgun (WGS) entry which is preliminary data.</text>
</comment>
<dbReference type="Gene3D" id="1.20.120.1630">
    <property type="match status" value="1"/>
</dbReference>
<sequence length="270" mass="29895">MDIAQLLLLNAGVSIALFIGLWLYSIRIQDPSFIDSWWPLGMVVMAWTSYAITGGRGPHAALLTGLCAIWGLRLGIYLLWRWRKHGADRRYATMMGKAKLERGWGYAKASLLLVFALQMPLQFVVCLPVQLGQVHATTDLGPIAWAGVALAVVGIAFESLGDWQLMTFKANPANNGKVLDTGLWRYTRHPNYFGDACTWWGLYLIAADTGLVGALSIVGPILITFLLTKWSGVPTVEGRMRRKRPDYEAYVARTSGFVPMPPKKVVAERA</sequence>